<dbReference type="InterPro" id="IPR005467">
    <property type="entry name" value="His_kinase_dom"/>
</dbReference>
<dbReference type="PRINTS" id="PR00344">
    <property type="entry name" value="BCTRLSENSOR"/>
</dbReference>
<evidence type="ECO:0000256" key="8">
    <source>
        <dbReference type="ARBA" id="ARBA00022989"/>
    </source>
</evidence>
<dbReference type="EC" id="2.7.13.3" evidence="3"/>
<protein>
    <recommendedName>
        <fullName evidence="3">histidine kinase</fullName>
        <ecNumber evidence="3">2.7.13.3</ecNumber>
    </recommendedName>
</protein>
<dbReference type="AlphaFoldDB" id="A0A939BCQ9"/>
<dbReference type="Gene3D" id="1.10.287.130">
    <property type="match status" value="1"/>
</dbReference>
<reference evidence="14" key="1">
    <citation type="submission" date="2020-08" db="EMBL/GenBank/DDBJ databases">
        <authorList>
            <person name="Cejkova D."/>
            <person name="Kubasova T."/>
            <person name="Jahodarova E."/>
            <person name="Rychlik I."/>
        </authorList>
    </citation>
    <scope>NUCLEOTIDE SEQUENCE</scope>
    <source>
        <strain evidence="14">An420c</strain>
    </source>
</reference>
<dbReference type="InterPro" id="IPR036097">
    <property type="entry name" value="HisK_dim/P_sf"/>
</dbReference>
<evidence type="ECO:0000256" key="1">
    <source>
        <dbReference type="ARBA" id="ARBA00000085"/>
    </source>
</evidence>
<dbReference type="InterPro" id="IPR003594">
    <property type="entry name" value="HATPase_dom"/>
</dbReference>
<dbReference type="PANTHER" id="PTHR45436">
    <property type="entry name" value="SENSOR HISTIDINE KINASE YKOH"/>
    <property type="match status" value="1"/>
</dbReference>
<dbReference type="Pfam" id="PF00512">
    <property type="entry name" value="HisKA"/>
    <property type="match status" value="1"/>
</dbReference>
<dbReference type="InterPro" id="IPR036890">
    <property type="entry name" value="HATPase_C_sf"/>
</dbReference>
<evidence type="ECO:0000256" key="6">
    <source>
        <dbReference type="ARBA" id="ARBA00022692"/>
    </source>
</evidence>
<dbReference type="SMART" id="SM00304">
    <property type="entry name" value="HAMP"/>
    <property type="match status" value="1"/>
</dbReference>
<feature type="domain" description="Histidine kinase" evidence="12">
    <location>
        <begin position="240"/>
        <end position="457"/>
    </location>
</feature>
<evidence type="ECO:0000256" key="5">
    <source>
        <dbReference type="ARBA" id="ARBA00022679"/>
    </source>
</evidence>
<dbReference type="InterPro" id="IPR003661">
    <property type="entry name" value="HisK_dim/P_dom"/>
</dbReference>
<evidence type="ECO:0000313" key="14">
    <source>
        <dbReference type="EMBL" id="MBM6827097.1"/>
    </source>
</evidence>
<proteinExistence type="predicted"/>
<dbReference type="SUPFAM" id="SSF47384">
    <property type="entry name" value="Homodimeric domain of signal transducing histidine kinase"/>
    <property type="match status" value="1"/>
</dbReference>
<evidence type="ECO:0000256" key="3">
    <source>
        <dbReference type="ARBA" id="ARBA00012438"/>
    </source>
</evidence>
<evidence type="ECO:0000256" key="2">
    <source>
        <dbReference type="ARBA" id="ARBA00004370"/>
    </source>
</evidence>
<dbReference type="InterPro" id="IPR003660">
    <property type="entry name" value="HAMP_dom"/>
</dbReference>
<dbReference type="CDD" id="cd00075">
    <property type="entry name" value="HATPase"/>
    <property type="match status" value="1"/>
</dbReference>
<keyword evidence="7" id="KW-0418">Kinase</keyword>
<dbReference type="Gene3D" id="3.30.565.10">
    <property type="entry name" value="Histidine kinase-like ATPase, C-terminal domain"/>
    <property type="match status" value="1"/>
</dbReference>
<dbReference type="PROSITE" id="PS50109">
    <property type="entry name" value="HIS_KIN"/>
    <property type="match status" value="1"/>
</dbReference>
<dbReference type="PROSITE" id="PS50885">
    <property type="entry name" value="HAMP"/>
    <property type="match status" value="1"/>
</dbReference>
<accession>A0A939BCQ9</accession>
<dbReference type="CDD" id="cd06225">
    <property type="entry name" value="HAMP"/>
    <property type="match status" value="1"/>
</dbReference>
<keyword evidence="15" id="KW-1185">Reference proteome</keyword>
<evidence type="ECO:0000256" key="9">
    <source>
        <dbReference type="ARBA" id="ARBA00023012"/>
    </source>
</evidence>
<dbReference type="Pfam" id="PF02518">
    <property type="entry name" value="HATPase_c"/>
    <property type="match status" value="1"/>
</dbReference>
<keyword evidence="8 11" id="KW-1133">Transmembrane helix</keyword>
<gene>
    <name evidence="14" type="ORF">H6A13_08305</name>
</gene>
<reference evidence="14" key="2">
    <citation type="journal article" date="2021" name="Sci. Rep.">
        <title>The distribution of antibiotic resistance genes in chicken gut microbiota commensals.</title>
        <authorList>
            <person name="Juricova H."/>
            <person name="Matiasovicova J."/>
            <person name="Kubasova T."/>
            <person name="Cejkova D."/>
            <person name="Rychlik I."/>
        </authorList>
    </citation>
    <scope>NUCLEOTIDE SEQUENCE</scope>
    <source>
        <strain evidence="14">An420c</strain>
    </source>
</reference>
<organism evidence="14 15">
    <name type="scientific">Mordavella massiliensis</name>
    <dbReference type="NCBI Taxonomy" id="1871024"/>
    <lineage>
        <taxon>Bacteria</taxon>
        <taxon>Bacillati</taxon>
        <taxon>Bacillota</taxon>
        <taxon>Clostridia</taxon>
        <taxon>Eubacteriales</taxon>
        <taxon>Clostridiaceae</taxon>
        <taxon>Mordavella</taxon>
    </lineage>
</organism>
<evidence type="ECO:0000256" key="4">
    <source>
        <dbReference type="ARBA" id="ARBA00022553"/>
    </source>
</evidence>
<keyword evidence="10 11" id="KW-0472">Membrane</keyword>
<feature type="domain" description="HAMP" evidence="13">
    <location>
        <begin position="174"/>
        <end position="232"/>
    </location>
</feature>
<feature type="transmembrane region" description="Helical" evidence="11">
    <location>
        <begin position="12"/>
        <end position="32"/>
    </location>
</feature>
<name>A0A939BCQ9_9CLOT</name>
<dbReference type="EMBL" id="JACJLV010000024">
    <property type="protein sequence ID" value="MBM6827097.1"/>
    <property type="molecule type" value="Genomic_DNA"/>
</dbReference>
<keyword evidence="9" id="KW-0902">Two-component regulatory system</keyword>
<dbReference type="InterPro" id="IPR004358">
    <property type="entry name" value="Sig_transdc_His_kin-like_C"/>
</dbReference>
<dbReference type="SMART" id="SM00388">
    <property type="entry name" value="HisKA"/>
    <property type="match status" value="1"/>
</dbReference>
<dbReference type="Proteomes" id="UP000713880">
    <property type="component" value="Unassembled WGS sequence"/>
</dbReference>
<evidence type="ECO:0000259" key="13">
    <source>
        <dbReference type="PROSITE" id="PS50885"/>
    </source>
</evidence>
<dbReference type="SMART" id="SM00387">
    <property type="entry name" value="HATPase_c"/>
    <property type="match status" value="1"/>
</dbReference>
<evidence type="ECO:0000259" key="12">
    <source>
        <dbReference type="PROSITE" id="PS50109"/>
    </source>
</evidence>
<dbReference type="InterPro" id="IPR050428">
    <property type="entry name" value="TCS_sensor_his_kinase"/>
</dbReference>
<evidence type="ECO:0000313" key="15">
    <source>
        <dbReference type="Proteomes" id="UP000713880"/>
    </source>
</evidence>
<evidence type="ECO:0000256" key="7">
    <source>
        <dbReference type="ARBA" id="ARBA00022777"/>
    </source>
</evidence>
<dbReference type="SUPFAM" id="SSF55874">
    <property type="entry name" value="ATPase domain of HSP90 chaperone/DNA topoisomerase II/histidine kinase"/>
    <property type="match status" value="1"/>
</dbReference>
<sequence length="457" mass="52035">MNRLSLKVKLTMLYTFFMILVTCAALAILFSLSSREVLSSTRAKLERQVQNSTDDVGLRDGVPAVNRDFYSVEDNVYLSLYDETGYFLLGRNPYGFDSWPEIRDGQVEIIRDGDTSWYVYDMSFRLSREKTVFIRGVTSVTAAEESYRVTLRLALILLPAMVLATAFIGYRFTRRTLLPVRQITATVQKIRADADLSRRVGVPESGGKNRDEICQLAETFDQMLAQLEEAFQREKQFTSDVSHELRTPVSVILAQCGECLSDETFTEDQKNQVRLIERKAREMSGMIGQLLFLSRADQGRQPLQKEELDLSELTQVITEEQQMVAAETDPEIEICREITPGIRACVDETLYIRLLENLLSNAVAYRKPEGKCRICVTLTASEQEIICQVEDNGIGIRPEDQERIWERFYRADPSRTEGNHSGLGLSMARWIAQAHGGEIRVESRFGEGSRFLVMLPR</sequence>
<dbReference type="Pfam" id="PF00672">
    <property type="entry name" value="HAMP"/>
    <property type="match status" value="1"/>
</dbReference>
<keyword evidence="4" id="KW-0597">Phosphoprotein</keyword>
<feature type="transmembrane region" description="Helical" evidence="11">
    <location>
        <begin position="153"/>
        <end position="172"/>
    </location>
</feature>
<dbReference type="FunFam" id="3.30.565.10:FF:000006">
    <property type="entry name" value="Sensor histidine kinase WalK"/>
    <property type="match status" value="1"/>
</dbReference>
<comment type="catalytic activity">
    <reaction evidence="1">
        <text>ATP + protein L-histidine = ADP + protein N-phospho-L-histidine.</text>
        <dbReference type="EC" id="2.7.13.3"/>
    </reaction>
</comment>
<evidence type="ECO:0000256" key="11">
    <source>
        <dbReference type="SAM" id="Phobius"/>
    </source>
</evidence>
<dbReference type="GO" id="GO:0000155">
    <property type="term" value="F:phosphorelay sensor kinase activity"/>
    <property type="evidence" value="ECO:0007669"/>
    <property type="project" value="InterPro"/>
</dbReference>
<keyword evidence="5" id="KW-0808">Transferase</keyword>
<dbReference type="GO" id="GO:0005886">
    <property type="term" value="C:plasma membrane"/>
    <property type="evidence" value="ECO:0007669"/>
    <property type="project" value="TreeGrafter"/>
</dbReference>
<dbReference type="PANTHER" id="PTHR45436:SF5">
    <property type="entry name" value="SENSOR HISTIDINE KINASE TRCS"/>
    <property type="match status" value="1"/>
</dbReference>
<keyword evidence="6 11" id="KW-0812">Transmembrane</keyword>
<dbReference type="RefSeq" id="WP_204909137.1">
    <property type="nucleotide sequence ID" value="NZ_JACJLV010000024.1"/>
</dbReference>
<comment type="subcellular location">
    <subcellularLocation>
        <location evidence="2">Membrane</location>
    </subcellularLocation>
</comment>
<evidence type="ECO:0000256" key="10">
    <source>
        <dbReference type="ARBA" id="ARBA00023136"/>
    </source>
</evidence>
<dbReference type="CDD" id="cd00082">
    <property type="entry name" value="HisKA"/>
    <property type="match status" value="1"/>
</dbReference>
<dbReference type="Gene3D" id="6.10.340.10">
    <property type="match status" value="1"/>
</dbReference>
<comment type="caution">
    <text evidence="14">The sequence shown here is derived from an EMBL/GenBank/DDBJ whole genome shotgun (WGS) entry which is preliminary data.</text>
</comment>